<organism evidence="2 3">
    <name type="scientific">Sulfuriferula nivalis</name>
    <dbReference type="NCBI Taxonomy" id="2675298"/>
    <lineage>
        <taxon>Bacteria</taxon>
        <taxon>Pseudomonadati</taxon>
        <taxon>Pseudomonadota</taxon>
        <taxon>Betaproteobacteria</taxon>
        <taxon>Nitrosomonadales</taxon>
        <taxon>Sulfuricellaceae</taxon>
        <taxon>Sulfuriferula</taxon>
    </lineage>
</organism>
<dbReference type="SUPFAM" id="SSF53850">
    <property type="entry name" value="Periplasmic binding protein-like II"/>
    <property type="match status" value="1"/>
</dbReference>
<sequence>MRLSLIVRLLTAFLLLMNLSMWSMAAEEPLAVIMAAGHVKSLNKEDLVLIFKRKKMFWDDGSKIQPVNLPASNQSRRAFSQTVLGANPEELEKFWNDMYFNGISPPFVLLSDQAVLQFVAETPNAIGYVPYCKLNNHVEAVLFITAAGHISNDANSVTCSK</sequence>
<keyword evidence="1" id="KW-0732">Signal</keyword>
<feature type="chain" id="PRO_5033065807" description="Solute-binding protein family 5 domain-containing protein" evidence="1">
    <location>
        <begin position="26"/>
        <end position="161"/>
    </location>
</feature>
<proteinExistence type="predicted"/>
<dbReference type="Proteomes" id="UP000463939">
    <property type="component" value="Chromosome"/>
</dbReference>
<feature type="signal peptide" evidence="1">
    <location>
        <begin position="1"/>
        <end position="25"/>
    </location>
</feature>
<dbReference type="KEGG" id="sniv:SFSGTM_11320"/>
<keyword evidence="3" id="KW-1185">Reference proteome</keyword>
<protein>
    <recommendedName>
        <fullName evidence="4">Solute-binding protein family 5 domain-containing protein</fullName>
    </recommendedName>
</protein>
<dbReference type="AlphaFoldDB" id="A0A809RHU9"/>
<accession>A0A809RHU9</accession>
<evidence type="ECO:0000313" key="2">
    <source>
        <dbReference type="EMBL" id="BBP00424.1"/>
    </source>
</evidence>
<reference evidence="3" key="1">
    <citation type="submission" date="2019-11" db="EMBL/GenBank/DDBJ databases">
        <title>Isolation and characterization of a novel species in the genus Sulfuriferula.</title>
        <authorList>
            <person name="Mochizuki J."/>
            <person name="Kojima H."/>
            <person name="Fukui M."/>
        </authorList>
    </citation>
    <scope>NUCLEOTIDE SEQUENCE [LARGE SCALE GENOMIC DNA]</scope>
    <source>
        <strain evidence="3">SGTM</strain>
    </source>
</reference>
<evidence type="ECO:0000256" key="1">
    <source>
        <dbReference type="SAM" id="SignalP"/>
    </source>
</evidence>
<dbReference type="EMBL" id="AP021881">
    <property type="protein sequence ID" value="BBP00424.1"/>
    <property type="molecule type" value="Genomic_DNA"/>
</dbReference>
<gene>
    <name evidence="2" type="ORF">SFSGTM_11320</name>
</gene>
<evidence type="ECO:0000313" key="3">
    <source>
        <dbReference type="Proteomes" id="UP000463939"/>
    </source>
</evidence>
<name>A0A809RHU9_9PROT</name>
<dbReference type="Gene3D" id="3.40.190.10">
    <property type="entry name" value="Periplasmic binding protein-like II"/>
    <property type="match status" value="1"/>
</dbReference>
<evidence type="ECO:0008006" key="4">
    <source>
        <dbReference type="Google" id="ProtNLM"/>
    </source>
</evidence>